<keyword evidence="3" id="KW-0456">Lyase</keyword>
<evidence type="ECO:0000256" key="4">
    <source>
        <dbReference type="ARBA" id="ARBA00035117"/>
    </source>
</evidence>
<dbReference type="Gene3D" id="3.10.129.30">
    <property type="entry name" value="Rv0098, thioesterase-like hot dog domain"/>
    <property type="match status" value="1"/>
</dbReference>
<keyword evidence="10" id="KW-1185">Reference proteome</keyword>
<evidence type="ECO:0000256" key="7">
    <source>
        <dbReference type="ARBA" id="ARBA00035448"/>
    </source>
</evidence>
<dbReference type="InterPro" id="IPR022598">
    <property type="entry name" value="FcoT_ThioEstase"/>
</dbReference>
<dbReference type="RefSeq" id="WP_270140987.1">
    <property type="nucleotide sequence ID" value="NZ_CP115450.1"/>
</dbReference>
<evidence type="ECO:0000256" key="6">
    <source>
        <dbReference type="ARBA" id="ARBA00035169"/>
    </source>
</evidence>
<comment type="catalytic activity">
    <reaction evidence="8">
        <text>a (3R)-3-[(carboxymethyl)amino]fatty acid + holo-[ACP] + H(+) = a (2E)-enoyl-[ACP] + glycine + H2O</text>
        <dbReference type="Rhea" id="RHEA:74923"/>
        <dbReference type="Rhea" id="RHEA-COMP:9685"/>
        <dbReference type="Rhea" id="RHEA-COMP:9925"/>
        <dbReference type="ChEBI" id="CHEBI:15377"/>
        <dbReference type="ChEBI" id="CHEBI:15378"/>
        <dbReference type="ChEBI" id="CHEBI:57305"/>
        <dbReference type="ChEBI" id="CHEBI:64479"/>
        <dbReference type="ChEBI" id="CHEBI:78784"/>
        <dbReference type="ChEBI" id="CHEBI:193080"/>
        <dbReference type="EC" id="4.3.2.11"/>
    </reaction>
    <physiologicalReaction direction="right-to-left" evidence="8">
        <dbReference type="Rhea" id="RHEA:74925"/>
    </physiologicalReaction>
</comment>
<name>A0ABY7PXN4_9ACTN</name>
<gene>
    <name evidence="9" type="ORF">O1G21_04560</name>
</gene>
<reference evidence="10" key="1">
    <citation type="submission" date="2022-12" db="EMBL/GenBank/DDBJ databases">
        <authorList>
            <person name="Mo P."/>
        </authorList>
    </citation>
    <scope>NUCLEOTIDE SEQUENCE [LARGE SCALE GENOMIC DNA]</scope>
    <source>
        <strain evidence="10">HUAS 3-15</strain>
    </source>
</reference>
<proteinExistence type="inferred from homology"/>
<keyword evidence="1" id="KW-0276">Fatty acid metabolism</keyword>
<dbReference type="EMBL" id="CP115450">
    <property type="protein sequence ID" value="WBP85197.1"/>
    <property type="molecule type" value="Genomic_DNA"/>
</dbReference>
<protein>
    <recommendedName>
        <fullName evidence="6">(2E)-enoyl-[ACP] glycyltransferase</fullName>
        <ecNumber evidence="5">4.3.2.11</ecNumber>
    </recommendedName>
    <alternativeName>
        <fullName evidence="7">(2E)-unsaturated fatty acyl-[ACP] glycyltransferase</fullName>
    </alternativeName>
</protein>
<evidence type="ECO:0000313" key="10">
    <source>
        <dbReference type="Proteomes" id="UP001212821"/>
    </source>
</evidence>
<dbReference type="InterPro" id="IPR043064">
    <property type="entry name" value="FcoT_ThioEstase_Rv0098-like_sf"/>
</dbReference>
<sequence>MPFHPQSLPLPGTRADAARTDRALLDRVLAIYKDDCRYLTWAEAAPADHPVGYPLRGAGQFTIRESCYVDAPGSFHLNAVEFNICFNQIMYYLIAAAVHDRLAAPFSSWTMDDFWQRQRPDILIIDFHSTFRSPVTSRNFQGETTITGVHRKNGRSGPFLLVDMTCGFSDRAGGNCHGEVTLAIIHPPQE</sequence>
<organism evidence="9 10">
    <name type="scientific">Kitasatospora cathayae</name>
    <dbReference type="NCBI Taxonomy" id="3004092"/>
    <lineage>
        <taxon>Bacteria</taxon>
        <taxon>Bacillati</taxon>
        <taxon>Actinomycetota</taxon>
        <taxon>Actinomycetes</taxon>
        <taxon>Kitasatosporales</taxon>
        <taxon>Streptomycetaceae</taxon>
        <taxon>Kitasatospora</taxon>
    </lineage>
</organism>
<dbReference type="Proteomes" id="UP001212821">
    <property type="component" value="Chromosome"/>
</dbReference>
<evidence type="ECO:0000256" key="3">
    <source>
        <dbReference type="ARBA" id="ARBA00023239"/>
    </source>
</evidence>
<evidence type="ECO:0000256" key="5">
    <source>
        <dbReference type="ARBA" id="ARBA00035127"/>
    </source>
</evidence>
<evidence type="ECO:0000256" key="1">
    <source>
        <dbReference type="ARBA" id="ARBA00022832"/>
    </source>
</evidence>
<evidence type="ECO:0000256" key="8">
    <source>
        <dbReference type="ARBA" id="ARBA00048742"/>
    </source>
</evidence>
<dbReference type="EC" id="4.3.2.11" evidence="5"/>
<dbReference type="Pfam" id="PF10862">
    <property type="entry name" value="FcoT"/>
    <property type="match status" value="1"/>
</dbReference>
<evidence type="ECO:0000313" key="9">
    <source>
        <dbReference type="EMBL" id="WBP85197.1"/>
    </source>
</evidence>
<keyword evidence="2" id="KW-0443">Lipid metabolism</keyword>
<evidence type="ECO:0000256" key="2">
    <source>
        <dbReference type="ARBA" id="ARBA00023098"/>
    </source>
</evidence>
<comment type="similarity">
    <text evidence="4">Belongs to the FcoT family.</text>
</comment>
<accession>A0ABY7PXN4</accession>